<evidence type="ECO:0000259" key="7">
    <source>
        <dbReference type="Pfam" id="PF09335"/>
    </source>
</evidence>
<evidence type="ECO:0000256" key="4">
    <source>
        <dbReference type="ARBA" id="ARBA00022989"/>
    </source>
</evidence>
<feature type="transmembrane region" description="Helical" evidence="6">
    <location>
        <begin position="6"/>
        <end position="27"/>
    </location>
</feature>
<comment type="subcellular location">
    <subcellularLocation>
        <location evidence="1 6">Cell membrane</location>
        <topology evidence="1 6">Multi-pass membrane protein</topology>
    </subcellularLocation>
</comment>
<evidence type="ECO:0000256" key="6">
    <source>
        <dbReference type="RuleBase" id="RU366058"/>
    </source>
</evidence>
<evidence type="ECO:0000313" key="8">
    <source>
        <dbReference type="EMBL" id="OLA38912.1"/>
    </source>
</evidence>
<dbReference type="InterPro" id="IPR015414">
    <property type="entry name" value="TMEM64"/>
</dbReference>
<dbReference type="EMBL" id="MNTG01000005">
    <property type="protein sequence ID" value="OLA38912.1"/>
    <property type="molecule type" value="Genomic_DNA"/>
</dbReference>
<dbReference type="Proteomes" id="UP000186777">
    <property type="component" value="Unassembled WGS sequence"/>
</dbReference>
<protein>
    <recommendedName>
        <fullName evidence="6">TVP38/TMEM64 family membrane protein</fullName>
    </recommendedName>
</protein>
<dbReference type="AlphaFoldDB" id="A0A1Q6R969"/>
<comment type="similarity">
    <text evidence="6">Belongs to the TVP38/TMEM64 family.</text>
</comment>
<organism evidence="8 9">
    <name type="scientific">Phascolarctobacterium succinatutens</name>
    <dbReference type="NCBI Taxonomy" id="626940"/>
    <lineage>
        <taxon>Bacteria</taxon>
        <taxon>Bacillati</taxon>
        <taxon>Bacillota</taxon>
        <taxon>Negativicutes</taxon>
        <taxon>Acidaminococcales</taxon>
        <taxon>Acidaminococcaceae</taxon>
        <taxon>Phascolarctobacterium</taxon>
    </lineage>
</organism>
<dbReference type="PANTHER" id="PTHR12677">
    <property type="entry name" value="GOLGI APPARATUS MEMBRANE PROTEIN TVP38-RELATED"/>
    <property type="match status" value="1"/>
</dbReference>
<feature type="transmembrane region" description="Helical" evidence="6">
    <location>
        <begin position="84"/>
        <end position="105"/>
    </location>
</feature>
<evidence type="ECO:0000256" key="2">
    <source>
        <dbReference type="ARBA" id="ARBA00022475"/>
    </source>
</evidence>
<dbReference type="InterPro" id="IPR032816">
    <property type="entry name" value="VTT_dom"/>
</dbReference>
<reference evidence="8 9" key="1">
    <citation type="journal article" date="2016" name="Nat. Biotechnol.">
        <title>Measurement of bacterial replication rates in microbial communities.</title>
        <authorList>
            <person name="Brown C.T."/>
            <person name="Olm M.R."/>
            <person name="Thomas B.C."/>
            <person name="Banfield J.F."/>
        </authorList>
    </citation>
    <scope>NUCLEOTIDE SEQUENCE [LARGE SCALE GENOMIC DNA]</scope>
    <source>
        <strain evidence="8">46_33</strain>
    </source>
</reference>
<feature type="transmembrane region" description="Helical" evidence="6">
    <location>
        <begin position="48"/>
        <end position="72"/>
    </location>
</feature>
<evidence type="ECO:0000256" key="3">
    <source>
        <dbReference type="ARBA" id="ARBA00022692"/>
    </source>
</evidence>
<dbReference type="Pfam" id="PF09335">
    <property type="entry name" value="VTT_dom"/>
    <property type="match status" value="1"/>
</dbReference>
<keyword evidence="4 6" id="KW-1133">Transmembrane helix</keyword>
<evidence type="ECO:0000256" key="1">
    <source>
        <dbReference type="ARBA" id="ARBA00004651"/>
    </source>
</evidence>
<feature type="transmembrane region" description="Helical" evidence="6">
    <location>
        <begin position="163"/>
        <end position="181"/>
    </location>
</feature>
<evidence type="ECO:0000313" key="9">
    <source>
        <dbReference type="Proteomes" id="UP000186777"/>
    </source>
</evidence>
<sequence>MKKKYLYLLLRVLVYLLVLGAILYGLYESPYNPHPHSAEDIRHWVVGFGVWAPLIYVAVYTIRPLLLFPTLLLNLSAGVLFGPWWGILFLLLGGFGCASFCYLLGRFGGGCWLLRNFGGSWGERLTHYLVGSGSFKKMIILRTVPIFPYDPVSIIAGSVRLPFKIYAAATVLGMLPGAIAYNFLADAFGTPRFYAALAVTLLAFGIPLVWWQKNSVAQALGSLKNFGKGSDDNGKEYRD</sequence>
<dbReference type="STRING" id="626940.BHW43_02615"/>
<dbReference type="RefSeq" id="WP_303679400.1">
    <property type="nucleotide sequence ID" value="NZ_MNTG01000005.1"/>
</dbReference>
<keyword evidence="3 6" id="KW-0812">Transmembrane</keyword>
<evidence type="ECO:0000256" key="5">
    <source>
        <dbReference type="ARBA" id="ARBA00023136"/>
    </source>
</evidence>
<feature type="transmembrane region" description="Helical" evidence="6">
    <location>
        <begin position="193"/>
        <end position="211"/>
    </location>
</feature>
<comment type="caution">
    <text evidence="8">The sequence shown here is derived from an EMBL/GenBank/DDBJ whole genome shotgun (WGS) entry which is preliminary data.</text>
</comment>
<keyword evidence="2 6" id="KW-1003">Cell membrane</keyword>
<proteinExistence type="inferred from homology"/>
<gene>
    <name evidence="8" type="ORF">BHW43_02615</name>
</gene>
<name>A0A1Q6R969_9FIRM</name>
<dbReference type="PANTHER" id="PTHR12677:SF59">
    <property type="entry name" value="GOLGI APPARATUS MEMBRANE PROTEIN TVP38-RELATED"/>
    <property type="match status" value="1"/>
</dbReference>
<feature type="domain" description="VTT" evidence="7">
    <location>
        <begin position="68"/>
        <end position="184"/>
    </location>
</feature>
<accession>A0A1Q6R969</accession>
<dbReference type="GO" id="GO:0005886">
    <property type="term" value="C:plasma membrane"/>
    <property type="evidence" value="ECO:0007669"/>
    <property type="project" value="UniProtKB-SubCell"/>
</dbReference>
<keyword evidence="5 6" id="KW-0472">Membrane</keyword>